<gene>
    <name evidence="1" type="ORF">LSALG_LOCUS35464</name>
</gene>
<accession>A0AA36EHK2</accession>
<dbReference type="Proteomes" id="UP001177003">
    <property type="component" value="Chromosome 8"/>
</dbReference>
<evidence type="ECO:0000313" key="1">
    <source>
        <dbReference type="EMBL" id="CAI9296608.1"/>
    </source>
</evidence>
<name>A0AA36EHK2_LACSI</name>
<reference evidence="1" key="1">
    <citation type="submission" date="2023-04" db="EMBL/GenBank/DDBJ databases">
        <authorList>
            <person name="Vijverberg K."/>
            <person name="Xiong W."/>
            <person name="Schranz E."/>
        </authorList>
    </citation>
    <scope>NUCLEOTIDE SEQUENCE</scope>
</reference>
<dbReference type="EMBL" id="OX465084">
    <property type="protein sequence ID" value="CAI9296608.1"/>
    <property type="molecule type" value="Genomic_DNA"/>
</dbReference>
<evidence type="ECO:0000313" key="2">
    <source>
        <dbReference type="Proteomes" id="UP001177003"/>
    </source>
</evidence>
<dbReference type="AlphaFoldDB" id="A0AA36EHK2"/>
<keyword evidence="2" id="KW-1185">Reference proteome</keyword>
<protein>
    <recommendedName>
        <fullName evidence="3">DUF4283 domain-containing protein</fullName>
    </recommendedName>
</protein>
<sequence>MIKNLCDVWFGYHKMFAYVPRTPKKDLNFHREPPKVEKKRENLSVSYANVVSGGHSEKSFSEKEDSTIVLDYGNFVIDNKKLVYLAMFRDFSTLPNLRMLCHDEGFDNFIIRYVGGLWVMFKFKSKEACKNFLTCDAVNHWISEKRTWDKNFVTSDRIVWVAVEGLPLRAWSKNSFRHILAKWGSIAHLDDNIGEHMYKSRKIEKPNLHSPPHVVVSISTPSEHHVPNNYDLVHPLSQLEVPTAATHVATVLTTSYAIKIAPAAPAVVPDAIRQPCLLICLLFLEKIVKLIRIQGGNNDVFIEDFPSKVRVHSKPVGFSGGFGRVSGINCSEDDLSHLTVGESLGYNMDGCMDRVI</sequence>
<organism evidence="1 2">
    <name type="scientific">Lactuca saligna</name>
    <name type="common">Willowleaf lettuce</name>
    <dbReference type="NCBI Taxonomy" id="75948"/>
    <lineage>
        <taxon>Eukaryota</taxon>
        <taxon>Viridiplantae</taxon>
        <taxon>Streptophyta</taxon>
        <taxon>Embryophyta</taxon>
        <taxon>Tracheophyta</taxon>
        <taxon>Spermatophyta</taxon>
        <taxon>Magnoliopsida</taxon>
        <taxon>eudicotyledons</taxon>
        <taxon>Gunneridae</taxon>
        <taxon>Pentapetalae</taxon>
        <taxon>asterids</taxon>
        <taxon>campanulids</taxon>
        <taxon>Asterales</taxon>
        <taxon>Asteraceae</taxon>
        <taxon>Cichorioideae</taxon>
        <taxon>Cichorieae</taxon>
        <taxon>Lactucinae</taxon>
        <taxon>Lactuca</taxon>
    </lineage>
</organism>
<evidence type="ECO:0008006" key="3">
    <source>
        <dbReference type="Google" id="ProtNLM"/>
    </source>
</evidence>
<proteinExistence type="predicted"/>